<proteinExistence type="predicted"/>
<dbReference type="GO" id="GO:0005506">
    <property type="term" value="F:iron ion binding"/>
    <property type="evidence" value="ECO:0007669"/>
    <property type="project" value="InterPro"/>
</dbReference>
<keyword evidence="3" id="KW-1185">Reference proteome</keyword>
<dbReference type="OrthoDB" id="287770at2"/>
<feature type="region of interest" description="Disordered" evidence="1">
    <location>
        <begin position="28"/>
        <end position="55"/>
    </location>
</feature>
<sequence>MLKNVHRPGLATLILALLVLGVMRSETPAQENQKKSQEPTQAVAESPKEGDGRPISDLRQFMRGKLKASNKILEGLTTEDMALIQDGAKALNKMSSSEKWRVNNDAMYKQFSAEFRRLTNDLNSAAEAENLDQAALKWMGVTMACIECHRYVRNTLVVDQGAFK</sequence>
<evidence type="ECO:0000313" key="3">
    <source>
        <dbReference type="Proteomes" id="UP000315724"/>
    </source>
</evidence>
<name>A0A517QJL9_9PLAN</name>
<feature type="compositionally biased region" description="Basic and acidic residues" evidence="1">
    <location>
        <begin position="46"/>
        <end position="55"/>
    </location>
</feature>
<dbReference type="SUPFAM" id="SSF47175">
    <property type="entry name" value="Cytochromes"/>
    <property type="match status" value="1"/>
</dbReference>
<gene>
    <name evidence="2" type="ORF">Mal48_10760</name>
</gene>
<dbReference type="GO" id="GO:0009055">
    <property type="term" value="F:electron transfer activity"/>
    <property type="evidence" value="ECO:0007669"/>
    <property type="project" value="InterPro"/>
</dbReference>
<dbReference type="InterPro" id="IPR010980">
    <property type="entry name" value="Cyt_c/b562"/>
</dbReference>
<evidence type="ECO:0000256" key="1">
    <source>
        <dbReference type="SAM" id="MobiDB-lite"/>
    </source>
</evidence>
<dbReference type="RefSeq" id="WP_145196714.1">
    <property type="nucleotide sequence ID" value="NZ_CP036267.1"/>
</dbReference>
<dbReference type="EMBL" id="CP036267">
    <property type="protein sequence ID" value="QDT31840.1"/>
    <property type="molecule type" value="Genomic_DNA"/>
</dbReference>
<dbReference type="KEGG" id="tpol:Mal48_10760"/>
<evidence type="ECO:0008006" key="4">
    <source>
        <dbReference type="Google" id="ProtNLM"/>
    </source>
</evidence>
<dbReference type="GO" id="GO:0022900">
    <property type="term" value="P:electron transport chain"/>
    <property type="evidence" value="ECO:0007669"/>
    <property type="project" value="InterPro"/>
</dbReference>
<accession>A0A517QJL9</accession>
<organism evidence="2 3">
    <name type="scientific">Thalassoglobus polymorphus</name>
    <dbReference type="NCBI Taxonomy" id="2527994"/>
    <lineage>
        <taxon>Bacteria</taxon>
        <taxon>Pseudomonadati</taxon>
        <taxon>Planctomycetota</taxon>
        <taxon>Planctomycetia</taxon>
        <taxon>Planctomycetales</taxon>
        <taxon>Planctomycetaceae</taxon>
        <taxon>Thalassoglobus</taxon>
    </lineage>
</organism>
<reference evidence="2 3" key="1">
    <citation type="submission" date="2019-02" db="EMBL/GenBank/DDBJ databases">
        <title>Deep-cultivation of Planctomycetes and their phenomic and genomic characterization uncovers novel biology.</title>
        <authorList>
            <person name="Wiegand S."/>
            <person name="Jogler M."/>
            <person name="Boedeker C."/>
            <person name="Pinto D."/>
            <person name="Vollmers J."/>
            <person name="Rivas-Marin E."/>
            <person name="Kohn T."/>
            <person name="Peeters S.H."/>
            <person name="Heuer A."/>
            <person name="Rast P."/>
            <person name="Oberbeckmann S."/>
            <person name="Bunk B."/>
            <person name="Jeske O."/>
            <person name="Meyerdierks A."/>
            <person name="Storesund J.E."/>
            <person name="Kallscheuer N."/>
            <person name="Luecker S."/>
            <person name="Lage O.M."/>
            <person name="Pohl T."/>
            <person name="Merkel B.J."/>
            <person name="Hornburger P."/>
            <person name="Mueller R.-W."/>
            <person name="Bruemmer F."/>
            <person name="Labrenz M."/>
            <person name="Spormann A.M."/>
            <person name="Op den Camp H."/>
            <person name="Overmann J."/>
            <person name="Amann R."/>
            <person name="Jetten M.S.M."/>
            <person name="Mascher T."/>
            <person name="Medema M.H."/>
            <person name="Devos D.P."/>
            <person name="Kaster A.-K."/>
            <person name="Ovreas L."/>
            <person name="Rohde M."/>
            <person name="Galperin M.Y."/>
            <person name="Jogler C."/>
        </authorList>
    </citation>
    <scope>NUCLEOTIDE SEQUENCE [LARGE SCALE GENOMIC DNA]</scope>
    <source>
        <strain evidence="2 3">Mal48</strain>
    </source>
</reference>
<protein>
    <recommendedName>
        <fullName evidence="4">Cytochrome C</fullName>
    </recommendedName>
</protein>
<dbReference type="Proteomes" id="UP000315724">
    <property type="component" value="Chromosome"/>
</dbReference>
<evidence type="ECO:0000313" key="2">
    <source>
        <dbReference type="EMBL" id="QDT31840.1"/>
    </source>
</evidence>
<dbReference type="GO" id="GO:0020037">
    <property type="term" value="F:heme binding"/>
    <property type="evidence" value="ECO:0007669"/>
    <property type="project" value="InterPro"/>
</dbReference>
<dbReference type="AlphaFoldDB" id="A0A517QJL9"/>